<protein>
    <submittedName>
        <fullName evidence="1">Uncharacterized protein</fullName>
    </submittedName>
</protein>
<reference evidence="1 2" key="1">
    <citation type="submission" date="2016-11" db="EMBL/GenBank/DDBJ databases">
        <authorList>
            <person name="Jaros S."/>
            <person name="Januszkiewicz K."/>
            <person name="Wedrychowicz H."/>
        </authorList>
    </citation>
    <scope>NUCLEOTIDE SEQUENCE [LARGE SCALE GENOMIC DNA]</scope>
    <source>
        <strain evidence="1 2">DSM 14916</strain>
    </source>
</reference>
<proteinExistence type="predicted"/>
<gene>
    <name evidence="1" type="ORF">SAMN02745194_04109</name>
</gene>
<dbReference type="AlphaFoldDB" id="A0A1M6PGU2"/>
<evidence type="ECO:0000313" key="1">
    <source>
        <dbReference type="EMBL" id="SHK07176.1"/>
    </source>
</evidence>
<organism evidence="1 2">
    <name type="scientific">Muricoccus roseus</name>
    <dbReference type="NCBI Taxonomy" id="198092"/>
    <lineage>
        <taxon>Bacteria</taxon>
        <taxon>Pseudomonadati</taxon>
        <taxon>Pseudomonadota</taxon>
        <taxon>Alphaproteobacteria</taxon>
        <taxon>Acetobacterales</taxon>
        <taxon>Roseomonadaceae</taxon>
        <taxon>Muricoccus</taxon>
    </lineage>
</organism>
<accession>A0A1M6PGU2</accession>
<dbReference type="EMBL" id="FQZF01000030">
    <property type="protein sequence ID" value="SHK07176.1"/>
    <property type="molecule type" value="Genomic_DNA"/>
</dbReference>
<name>A0A1M6PGU2_9PROT</name>
<keyword evidence="2" id="KW-1185">Reference proteome</keyword>
<sequence length="209" mass="22400">MAAARPAARFLCDAFFRIPEDVYVGPDHAITQEDWRGLRVPVPAPNLPLRMPGKVATTDLLGREEGLAEHGARLLEVAGAHGKAASMTRPSPYFTVAPAILGPDGLLATWPWSDTLPEAVLALEALAAADRAAPGTILWDDEDQGWHLRIIGAGASACLVEWDAEGPPPAEDAWRVDAAELAGQAASALERLRTVHARLVKRLGRDLWS</sequence>
<dbReference type="Proteomes" id="UP000184387">
    <property type="component" value="Unassembled WGS sequence"/>
</dbReference>
<evidence type="ECO:0000313" key="2">
    <source>
        <dbReference type="Proteomes" id="UP000184387"/>
    </source>
</evidence>